<evidence type="ECO:0000313" key="2">
    <source>
        <dbReference type="EMBL" id="PIK54144.1"/>
    </source>
</evidence>
<gene>
    <name evidence="2" type="ORF">BSL78_08959</name>
</gene>
<proteinExistence type="predicted"/>
<dbReference type="PANTHER" id="PTHR46312:SF2">
    <property type="entry name" value="NUCLEOTIDE-BINDING OLIGOMERIZATION DOMAIN-CONTAINING PROTEIN 2-LIKE"/>
    <property type="match status" value="1"/>
</dbReference>
<name>A0A2G8L1K1_STIJA</name>
<dbReference type="EMBL" id="MRZV01000261">
    <property type="protein sequence ID" value="PIK54144.1"/>
    <property type="molecule type" value="Genomic_DNA"/>
</dbReference>
<accession>A0A2G8L1K1</accession>
<sequence length="521" mass="59990">MAANVNPVDIKPYLKKAVNGFGSFKVALATVLTVKIVLDLATFFEYPPVVIEELSNAASAGLLMIRYMEERGQIEPTSIMTLLCALKKMCLSGIEMRVRKLYEEHTGRLISSDEECKAQLEGKKNDLIRYAKTAYRKQYETAKPFPSMNKCKVNSIFVQGGIYYSAQEGDFMQKPDVLESLDSYNDILSSPKTMSNRKIIEADPGFGKSTLASQFVYDWCTKNPESPLKDVEILIFLQLRQLEGVKSIYTAIKHSIVPEDEDMDDSCIKEILKVYKKSVVMVFDSYDEYPDKNTKTHISSIIEMKMFLDILVIILTRTLNLPPNLHPETKRIRLTGFGVAERRNYVLKAVADDVKLADRIEEQLQRNPFLKDLCQVPLFSTMVAHIAHERPEIEIFSTVTRFFTYVIACVHNHMKIKKDANTEVPAFENELAKLYRIAFDGLTRKNQQLAWENTYLVSELGQEFYDNYIKLGMFAQEVVFDIYQCRYKTEARIWHKIICEFYASHHLVWILSEGKFSVQIY</sequence>
<evidence type="ECO:0000313" key="3">
    <source>
        <dbReference type="Proteomes" id="UP000230750"/>
    </source>
</evidence>
<comment type="caution">
    <text evidence="2">The sequence shown here is derived from an EMBL/GenBank/DDBJ whole genome shotgun (WGS) entry which is preliminary data.</text>
</comment>
<dbReference type="OrthoDB" id="120976at2759"/>
<dbReference type="InterPro" id="IPR027417">
    <property type="entry name" value="P-loop_NTPase"/>
</dbReference>
<protein>
    <recommendedName>
        <fullName evidence="1">NACHT domain-containing protein</fullName>
    </recommendedName>
</protein>
<dbReference type="InterPro" id="IPR007111">
    <property type="entry name" value="NACHT_NTPase"/>
</dbReference>
<dbReference type="Gene3D" id="3.40.50.300">
    <property type="entry name" value="P-loop containing nucleotide triphosphate hydrolases"/>
    <property type="match status" value="1"/>
</dbReference>
<dbReference type="Pfam" id="PF05729">
    <property type="entry name" value="NACHT"/>
    <property type="match status" value="1"/>
</dbReference>
<dbReference type="PANTHER" id="PTHR46312">
    <property type="entry name" value="NACHT DOMAIN-CONTAINING PROTEIN"/>
    <property type="match status" value="1"/>
</dbReference>
<feature type="domain" description="NACHT" evidence="1">
    <location>
        <begin position="200"/>
        <end position="352"/>
    </location>
</feature>
<organism evidence="2 3">
    <name type="scientific">Stichopus japonicus</name>
    <name type="common">Sea cucumber</name>
    <dbReference type="NCBI Taxonomy" id="307972"/>
    <lineage>
        <taxon>Eukaryota</taxon>
        <taxon>Metazoa</taxon>
        <taxon>Echinodermata</taxon>
        <taxon>Eleutherozoa</taxon>
        <taxon>Echinozoa</taxon>
        <taxon>Holothuroidea</taxon>
        <taxon>Aspidochirotacea</taxon>
        <taxon>Aspidochirotida</taxon>
        <taxon>Stichopodidae</taxon>
        <taxon>Apostichopus</taxon>
    </lineage>
</organism>
<dbReference type="Proteomes" id="UP000230750">
    <property type="component" value="Unassembled WGS sequence"/>
</dbReference>
<keyword evidence="3" id="KW-1185">Reference proteome</keyword>
<evidence type="ECO:0000259" key="1">
    <source>
        <dbReference type="Pfam" id="PF05729"/>
    </source>
</evidence>
<reference evidence="2 3" key="1">
    <citation type="journal article" date="2017" name="PLoS Biol.">
        <title>The sea cucumber genome provides insights into morphological evolution and visceral regeneration.</title>
        <authorList>
            <person name="Zhang X."/>
            <person name="Sun L."/>
            <person name="Yuan J."/>
            <person name="Sun Y."/>
            <person name="Gao Y."/>
            <person name="Zhang L."/>
            <person name="Li S."/>
            <person name="Dai H."/>
            <person name="Hamel J.F."/>
            <person name="Liu C."/>
            <person name="Yu Y."/>
            <person name="Liu S."/>
            <person name="Lin W."/>
            <person name="Guo K."/>
            <person name="Jin S."/>
            <person name="Xu P."/>
            <person name="Storey K.B."/>
            <person name="Huan P."/>
            <person name="Zhang T."/>
            <person name="Zhou Y."/>
            <person name="Zhang J."/>
            <person name="Lin C."/>
            <person name="Li X."/>
            <person name="Xing L."/>
            <person name="Huo D."/>
            <person name="Sun M."/>
            <person name="Wang L."/>
            <person name="Mercier A."/>
            <person name="Li F."/>
            <person name="Yang H."/>
            <person name="Xiang J."/>
        </authorList>
    </citation>
    <scope>NUCLEOTIDE SEQUENCE [LARGE SCALE GENOMIC DNA]</scope>
    <source>
        <strain evidence="2">Shaxun</strain>
        <tissue evidence="2">Muscle</tissue>
    </source>
</reference>
<dbReference type="SUPFAM" id="SSF52540">
    <property type="entry name" value="P-loop containing nucleoside triphosphate hydrolases"/>
    <property type="match status" value="1"/>
</dbReference>
<dbReference type="AlphaFoldDB" id="A0A2G8L1K1"/>